<dbReference type="KEGG" id="lvi:G7068_12325"/>
<dbReference type="GO" id="GO:0005509">
    <property type="term" value="F:calcium ion binding"/>
    <property type="evidence" value="ECO:0007669"/>
    <property type="project" value="InterPro"/>
</dbReference>
<keyword evidence="4" id="KW-1185">Reference proteome</keyword>
<feature type="region of interest" description="Disordered" evidence="1">
    <location>
        <begin position="468"/>
        <end position="513"/>
    </location>
</feature>
<dbReference type="Proteomes" id="UP000502677">
    <property type="component" value="Chromosome"/>
</dbReference>
<dbReference type="SUPFAM" id="SSF49313">
    <property type="entry name" value="Cadherin-like"/>
    <property type="match status" value="1"/>
</dbReference>
<sequence length="1007" mass="100472">MSPQIVGKPGQDTVYTVTQKTPRGTVTLKDVTVHFDAAPVEKELTVTVEKNTSNTTFVVKGACEPNSDLWVNLKNNTTDQLFPNGKCSPSGSYVSPQIAGKPGQDTVYTVTQKTPGGTVTLKDVTVHFDANPGGTTNGGGTVVDRPDEVGYIVKSVSSGSPREVRVGDTVKYEITFGQGRGDTDTLTNVKVSDQLPSGLELSKVEFQSWSQNPVFSQGPNRFSISGNTVTVAADRIPFENSQGNTSFRVGVIVTAKVVAAPAQGDVFKNTAVVKDYPMGIACTPAFAETRCATDASVKYLTGVNGGPDAGMNASASASASAQADSNKNAAAVGAAQGAADSTGNPDSGKSAAANHDATAAAASAGNTQASANTTGNTSAVGAAQGAAVGTHSSTANSSANTKGTTAANADASAASKGASSASADASGTAAGGANAGSQVNGAANGGMNASASASASAQADSNKNAAAVGAAQGAADSTGNPDSGKSAAANHDATAAAASAGNTQASTNTTGNTSAVGAAQGAAVGTQNSTANSSANTKGTAAANADASAASKGASSASADASGTAAGGANAGAQVNGAANGGMNASASASASAQADSNKNAAAVGAAQGAADSTGNPDSGKSAAANHDATAAAASAGNTQASANATGSTTAVGAAQGAAVGTHTSTANSSANTKGTAAANHDASAASSSASSANASSNAAGNANGANANAASRGNDVPPKISTGTLPDATIGVKYTATVKSSGNPVPSYSVSSGKLPKGLTLNAKSGVISGTPSERGTFTFTVTAKSSAGTNPKVFSIMVKPSTKSGVCVAPRKIPVFADTPLSHKFYTEIDWMECMKYSTGWRQPAGKPLYKPQDNLERQAMAAFIYRMEGPKNYQAPKVSPFADVKPGDSFYKEMAWMYEAKLSTGYKEPGGKPTFRPHTSLTREAMAAFIYRLEAPKNYTAPKVSPMADMRPGMSFYKEISWMYDVKLSTGNKTVAGKEYWPKDDLSRQAMAAFIYRLVLDYRK</sequence>
<dbReference type="AlphaFoldDB" id="A0A6G7XH10"/>
<dbReference type="InterPro" id="IPR001119">
    <property type="entry name" value="SLH_dom"/>
</dbReference>
<dbReference type="InterPro" id="IPR013783">
    <property type="entry name" value="Ig-like_fold"/>
</dbReference>
<dbReference type="InterPro" id="IPR015919">
    <property type="entry name" value="Cadherin-like_sf"/>
</dbReference>
<protein>
    <recommendedName>
        <fullName evidence="2">SLH domain-containing protein</fullName>
    </recommendedName>
</protein>
<feature type="region of interest" description="Disordered" evidence="1">
    <location>
        <begin position="664"/>
        <end position="683"/>
    </location>
</feature>
<dbReference type="InterPro" id="IPR047589">
    <property type="entry name" value="DUF11_rpt"/>
</dbReference>
<organism evidence="3 4">
    <name type="scientific">Leucobacter viscericola</name>
    <dbReference type="NCBI Taxonomy" id="2714935"/>
    <lineage>
        <taxon>Bacteria</taxon>
        <taxon>Bacillati</taxon>
        <taxon>Actinomycetota</taxon>
        <taxon>Actinomycetes</taxon>
        <taxon>Micrococcales</taxon>
        <taxon>Microbacteriaceae</taxon>
        <taxon>Leucobacter</taxon>
    </lineage>
</organism>
<evidence type="ECO:0000313" key="4">
    <source>
        <dbReference type="Proteomes" id="UP000502677"/>
    </source>
</evidence>
<feature type="region of interest" description="Disordered" evidence="1">
    <location>
        <begin position="604"/>
        <end position="627"/>
    </location>
</feature>
<dbReference type="PROSITE" id="PS51272">
    <property type="entry name" value="SLH"/>
    <property type="match status" value="1"/>
</dbReference>
<dbReference type="GO" id="GO:0016020">
    <property type="term" value="C:membrane"/>
    <property type="evidence" value="ECO:0007669"/>
    <property type="project" value="InterPro"/>
</dbReference>
<evidence type="ECO:0000259" key="2">
    <source>
        <dbReference type="PROSITE" id="PS51272"/>
    </source>
</evidence>
<feature type="region of interest" description="Disordered" evidence="1">
    <location>
        <begin position="688"/>
        <end position="726"/>
    </location>
</feature>
<reference evidence="3 4" key="1">
    <citation type="submission" date="2020-03" db="EMBL/GenBank/DDBJ databases">
        <title>Leucobacter sp. nov., isolated from beetles.</title>
        <authorList>
            <person name="Hyun D.-W."/>
            <person name="Bae J.-W."/>
        </authorList>
    </citation>
    <scope>NUCLEOTIDE SEQUENCE [LARGE SCALE GENOMIC DNA]</scope>
    <source>
        <strain evidence="3 4">HDW9C</strain>
    </source>
</reference>
<feature type="compositionally biased region" description="Low complexity" evidence="1">
    <location>
        <begin position="688"/>
        <end position="712"/>
    </location>
</feature>
<dbReference type="Pfam" id="PF00395">
    <property type="entry name" value="SLH"/>
    <property type="match status" value="1"/>
</dbReference>
<dbReference type="Gene3D" id="2.60.40.10">
    <property type="entry name" value="Immunoglobulins"/>
    <property type="match status" value="1"/>
</dbReference>
<evidence type="ECO:0000256" key="1">
    <source>
        <dbReference type="SAM" id="MobiDB-lite"/>
    </source>
</evidence>
<feature type="domain" description="SLH" evidence="2">
    <location>
        <begin position="880"/>
        <end position="947"/>
    </location>
</feature>
<evidence type="ECO:0000313" key="3">
    <source>
        <dbReference type="EMBL" id="QIK63894.1"/>
    </source>
</evidence>
<gene>
    <name evidence="3" type="ORF">G7068_12325</name>
</gene>
<dbReference type="RefSeq" id="WP_166292234.1">
    <property type="nucleotide sequence ID" value="NZ_CP049863.1"/>
</dbReference>
<dbReference type="EMBL" id="CP049863">
    <property type="protein sequence ID" value="QIK63894.1"/>
    <property type="molecule type" value="Genomic_DNA"/>
</dbReference>
<dbReference type="NCBIfam" id="TIGR01451">
    <property type="entry name" value="B_ant_repeat"/>
    <property type="match status" value="1"/>
</dbReference>
<proteinExistence type="predicted"/>
<dbReference type="GO" id="GO:0005975">
    <property type="term" value="P:carbohydrate metabolic process"/>
    <property type="evidence" value="ECO:0007669"/>
    <property type="project" value="UniProtKB-ARBA"/>
</dbReference>
<feature type="region of interest" description="Disordered" evidence="1">
    <location>
        <begin position="332"/>
        <end position="356"/>
    </location>
</feature>
<dbReference type="Pfam" id="PF05345">
    <property type="entry name" value="He_PIG"/>
    <property type="match status" value="1"/>
</dbReference>
<name>A0A6G7XH10_9MICO</name>
<accession>A0A6G7XH10</accession>
<feature type="compositionally biased region" description="Low complexity" evidence="1">
    <location>
        <begin position="486"/>
        <end position="513"/>
    </location>
</feature>